<comment type="caution">
    <text evidence="2">The sequence shown here is derived from an EMBL/GenBank/DDBJ whole genome shotgun (WGS) entry which is preliminary data.</text>
</comment>
<feature type="non-terminal residue" evidence="2">
    <location>
        <position position="282"/>
    </location>
</feature>
<feature type="region of interest" description="Disordered" evidence="1">
    <location>
        <begin position="79"/>
        <end position="123"/>
    </location>
</feature>
<name>A0ABN7IWZ4_9BASI</name>
<evidence type="ECO:0000313" key="3">
    <source>
        <dbReference type="Proteomes" id="UP000836402"/>
    </source>
</evidence>
<reference evidence="2" key="1">
    <citation type="submission" date="2020-10" db="EMBL/GenBank/DDBJ databases">
        <authorList>
            <person name="Sedaghatjoo S."/>
        </authorList>
    </citation>
    <scope>NUCLEOTIDE SEQUENCE</scope>
    <source>
        <strain evidence="2">AZH3</strain>
    </source>
</reference>
<protein>
    <recommendedName>
        <fullName evidence="4">Retrotransposon gag domain-containing protein</fullName>
    </recommendedName>
</protein>
<evidence type="ECO:0000256" key="1">
    <source>
        <dbReference type="SAM" id="MobiDB-lite"/>
    </source>
</evidence>
<organism evidence="2 3">
    <name type="scientific">Tilletia caries</name>
    <name type="common">wheat bunt fungus</name>
    <dbReference type="NCBI Taxonomy" id="13290"/>
    <lineage>
        <taxon>Eukaryota</taxon>
        <taxon>Fungi</taxon>
        <taxon>Dikarya</taxon>
        <taxon>Basidiomycota</taxon>
        <taxon>Ustilaginomycotina</taxon>
        <taxon>Exobasidiomycetes</taxon>
        <taxon>Tilletiales</taxon>
        <taxon>Tilletiaceae</taxon>
        <taxon>Tilletia</taxon>
    </lineage>
</organism>
<proteinExistence type="predicted"/>
<keyword evidence="3" id="KW-1185">Reference proteome</keyword>
<sequence>MSSAHDPPTALPPEVSGAPSMAILSREDLADIVSRAGDRSADRVVAGLETMEHKLDSHVSSVDQRLTRVDARLDEIEVRQSSNSFSSSTNVHAAPHTLPLRGSVTTPATPSRPRAGMSSAEGDWNNLSLEERMVAVIATAFTGPAARWHATLTTETVEKHRSVADIFRAMRKAFPINRGQPMIRLPPGSSNMDDLVHELCQWEYVWRKIHKIFLADEDTSQSSAETKTSDSGGRTPSSSRPKPAVPSKIATESRPPTASTPSASPRYRYDPSKVVESQGDEP</sequence>
<feature type="compositionally biased region" description="Low complexity" evidence="1">
    <location>
        <begin position="253"/>
        <end position="266"/>
    </location>
</feature>
<feature type="region of interest" description="Disordered" evidence="1">
    <location>
        <begin position="218"/>
        <end position="282"/>
    </location>
</feature>
<accession>A0ABN7IWZ4</accession>
<dbReference type="EMBL" id="CAJHJG010002175">
    <property type="protein sequence ID" value="CAD6918412.1"/>
    <property type="molecule type" value="Genomic_DNA"/>
</dbReference>
<evidence type="ECO:0000313" key="2">
    <source>
        <dbReference type="EMBL" id="CAD6918412.1"/>
    </source>
</evidence>
<gene>
    <name evidence="2" type="ORF">JKIAZH3_G897</name>
</gene>
<evidence type="ECO:0008006" key="4">
    <source>
        <dbReference type="Google" id="ProtNLM"/>
    </source>
</evidence>
<dbReference type="Proteomes" id="UP000836402">
    <property type="component" value="Unassembled WGS sequence"/>
</dbReference>
<feature type="compositionally biased region" description="Polar residues" evidence="1">
    <location>
        <begin position="220"/>
        <end position="240"/>
    </location>
</feature>